<dbReference type="SMART" id="SM00212">
    <property type="entry name" value="UBCc"/>
    <property type="match status" value="1"/>
</dbReference>
<protein>
    <recommendedName>
        <fullName evidence="3">UBC core domain-containing protein</fullName>
    </recommendedName>
</protein>
<dbReference type="Gene3D" id="3.10.110.10">
    <property type="entry name" value="Ubiquitin Conjugating Enzyme"/>
    <property type="match status" value="1"/>
</dbReference>
<keyword evidence="5" id="KW-1185">Reference proteome</keyword>
<reference evidence="4 5" key="1">
    <citation type="journal article" date="2023" name="BMC Biol.">
        <title>The compact genome of the sponge Oopsacas minuta (Hexactinellida) is lacking key metazoan core genes.</title>
        <authorList>
            <person name="Santini S."/>
            <person name="Schenkelaars Q."/>
            <person name="Jourda C."/>
            <person name="Duchesne M."/>
            <person name="Belahbib H."/>
            <person name="Rocher C."/>
            <person name="Selva M."/>
            <person name="Riesgo A."/>
            <person name="Vervoort M."/>
            <person name="Leys S.P."/>
            <person name="Kodjabachian L."/>
            <person name="Le Bivic A."/>
            <person name="Borchiellini C."/>
            <person name="Claverie J.M."/>
            <person name="Renard E."/>
        </authorList>
    </citation>
    <scope>NUCLEOTIDE SEQUENCE [LARGE SCALE GENOMIC DNA]</scope>
    <source>
        <strain evidence="4">SPO-2</strain>
    </source>
</reference>
<comment type="caution">
    <text evidence="4">The sequence shown here is derived from an EMBL/GenBank/DDBJ whole genome shotgun (WGS) entry which is preliminary data.</text>
</comment>
<dbReference type="Proteomes" id="UP001165289">
    <property type="component" value="Unassembled WGS sequence"/>
</dbReference>
<keyword evidence="2" id="KW-0833">Ubl conjugation pathway</keyword>
<evidence type="ECO:0000313" key="4">
    <source>
        <dbReference type="EMBL" id="KAI6653330.1"/>
    </source>
</evidence>
<dbReference type="PROSITE" id="PS50127">
    <property type="entry name" value="UBC_2"/>
    <property type="match status" value="1"/>
</dbReference>
<dbReference type="SUPFAM" id="SSF63825">
    <property type="entry name" value="YWTD domain"/>
    <property type="match status" value="1"/>
</dbReference>
<proteinExistence type="predicted"/>
<dbReference type="Gene3D" id="2.120.10.30">
    <property type="entry name" value="TolB, C-terminal domain"/>
    <property type="match status" value="1"/>
</dbReference>
<dbReference type="GO" id="GO:0005634">
    <property type="term" value="C:nucleus"/>
    <property type="evidence" value="ECO:0007669"/>
    <property type="project" value="TreeGrafter"/>
</dbReference>
<dbReference type="PANTHER" id="PTHR46116">
    <property type="entry name" value="(E3-INDEPENDENT) E2 UBIQUITIN-CONJUGATING ENZYME"/>
    <property type="match status" value="1"/>
</dbReference>
<gene>
    <name evidence="4" type="ORF">LOD99_3854</name>
</gene>
<name>A0AAV7JXV9_9METZ</name>
<dbReference type="GO" id="GO:0004869">
    <property type="term" value="F:cysteine-type endopeptidase inhibitor activity"/>
    <property type="evidence" value="ECO:0007669"/>
    <property type="project" value="TreeGrafter"/>
</dbReference>
<evidence type="ECO:0000256" key="2">
    <source>
        <dbReference type="ARBA" id="ARBA00022786"/>
    </source>
</evidence>
<dbReference type="InterPro" id="IPR000608">
    <property type="entry name" value="UBC"/>
</dbReference>
<dbReference type="Pfam" id="PF00179">
    <property type="entry name" value="UQ_con"/>
    <property type="match status" value="1"/>
</dbReference>
<dbReference type="InterPro" id="IPR019474">
    <property type="entry name" value="Ub_conjug_fac_E4_core"/>
</dbReference>
<dbReference type="InterPro" id="IPR011042">
    <property type="entry name" value="6-blade_b-propeller_TolB-like"/>
</dbReference>
<evidence type="ECO:0000256" key="1">
    <source>
        <dbReference type="ARBA" id="ARBA00022679"/>
    </source>
</evidence>
<dbReference type="EMBL" id="JAKMXF010000288">
    <property type="protein sequence ID" value="KAI6653330.1"/>
    <property type="molecule type" value="Genomic_DNA"/>
</dbReference>
<dbReference type="AlphaFoldDB" id="A0AAV7JXV9"/>
<sequence length="492" mass="55283">MTLPYDVKVSRDRMYVLCPYNNPCMLVLTLEEDKLHSLITSGQGMDVLYPSFFCLDPFNNFGFSNQESHSIRVFSPEGNLLHTIETKGDQQGMLFEPGGIAITPNGRLVRFFDSLCGPRAKEINVRKKENFKFEPKRLLRGLSQVTAQILSADQGKFYSALLTNQDLEISSFRKMCQVVSEEGVSWSNSCYKLLDRLSADIVPERSADLQDLTWLSQGVEMELGLDSLTEAYIVSLGESQYDSCSLATCHTLRNALPEGAPSQTRLKSLLKEASQLQESLPLHPDSSIFVRQDEDRMDLVRGLITGPTGSPYAYGCFQFDCLFPQNYPAIPPLVKFCTTGGGTVRFNPNLYADGKVCLSLLGTWHGGDQSEKWDPQVSSLYQVLVSIQGIILIPEPLYNEPGYESIRGTEEGVRRSKETNSELALFTVRHAMCDVIRNPPDGFQELIQIHFSLLKPQILSQCHKWIQECPANQMRGRLIRAVQQLKEILDTL</sequence>
<evidence type="ECO:0000313" key="5">
    <source>
        <dbReference type="Proteomes" id="UP001165289"/>
    </source>
</evidence>
<accession>A0AAV7JXV9</accession>
<dbReference type="GO" id="GO:0016567">
    <property type="term" value="P:protein ubiquitination"/>
    <property type="evidence" value="ECO:0007669"/>
    <property type="project" value="InterPro"/>
</dbReference>
<dbReference type="GO" id="GO:0043066">
    <property type="term" value="P:negative regulation of apoptotic process"/>
    <property type="evidence" value="ECO:0007669"/>
    <property type="project" value="TreeGrafter"/>
</dbReference>
<dbReference type="GO" id="GO:0000151">
    <property type="term" value="C:ubiquitin ligase complex"/>
    <property type="evidence" value="ECO:0007669"/>
    <property type="project" value="InterPro"/>
</dbReference>
<keyword evidence="1" id="KW-0808">Transferase</keyword>
<feature type="domain" description="UBC core" evidence="3">
    <location>
        <begin position="264"/>
        <end position="432"/>
    </location>
</feature>
<dbReference type="InterPro" id="IPR016135">
    <property type="entry name" value="UBQ-conjugating_enzyme/RWD"/>
</dbReference>
<evidence type="ECO:0000259" key="3">
    <source>
        <dbReference type="PROSITE" id="PS50127"/>
    </source>
</evidence>
<organism evidence="4 5">
    <name type="scientific">Oopsacas minuta</name>
    <dbReference type="NCBI Taxonomy" id="111878"/>
    <lineage>
        <taxon>Eukaryota</taxon>
        <taxon>Metazoa</taxon>
        <taxon>Porifera</taxon>
        <taxon>Hexactinellida</taxon>
        <taxon>Hexasterophora</taxon>
        <taxon>Lyssacinosida</taxon>
        <taxon>Leucopsacidae</taxon>
        <taxon>Oopsacas</taxon>
    </lineage>
</organism>
<dbReference type="PANTHER" id="PTHR46116:SF39">
    <property type="entry name" value="BACULOVIRAL IAP REPEAT-CONTAINING PROTEIN 6"/>
    <property type="match status" value="1"/>
</dbReference>
<dbReference type="CDD" id="cd23810">
    <property type="entry name" value="UBCc_BIRC6"/>
    <property type="match status" value="1"/>
</dbReference>
<dbReference type="GO" id="GO:0034450">
    <property type="term" value="F:ubiquitin-ubiquitin ligase activity"/>
    <property type="evidence" value="ECO:0007669"/>
    <property type="project" value="InterPro"/>
</dbReference>
<dbReference type="Pfam" id="PF10408">
    <property type="entry name" value="Ufd2P_core"/>
    <property type="match status" value="1"/>
</dbReference>
<dbReference type="SUPFAM" id="SSF54495">
    <property type="entry name" value="UBC-like"/>
    <property type="match status" value="1"/>
</dbReference>
<dbReference type="GO" id="GO:0006511">
    <property type="term" value="P:ubiquitin-dependent protein catabolic process"/>
    <property type="evidence" value="ECO:0007669"/>
    <property type="project" value="InterPro"/>
</dbReference>